<dbReference type="EMBL" id="HG996474">
    <property type="protein sequence ID" value="CAG1835389.1"/>
    <property type="molecule type" value="Genomic_DNA"/>
</dbReference>
<dbReference type="Pfam" id="PF01738">
    <property type="entry name" value="DLH"/>
    <property type="match status" value="1"/>
</dbReference>
<dbReference type="PANTHER" id="PTHR17630">
    <property type="entry name" value="DIENELACTONE HYDROLASE"/>
    <property type="match status" value="1"/>
</dbReference>
<dbReference type="AlphaFoldDB" id="A0A8D7EYG6"/>
<sequence length="279" mass="30249">MASPQCCANPPTLSPACGDGIVVDDLGGVRAYTAGSPNSKIAVLLISDVYGDVLCSSLKLPKIADKIATSGFFVVVPDLLYDDPYSADNPERPISIWIQSHSPDKGCQDAKPIIAALKNKGISAVGAAGFCWGGKVVFELAKSSEIEAAVLCHPSFVNVDDVKGIPSFKNWSNSCFLNMFLLLRVETICFHHLPGVKCPISILGAENDHISPPELLKQFERALSLTSEERHIVKIFPGVAHGWTVRHKADDAAAVKRAQEAHQDMLNWFIQHVKKEHVN</sequence>
<dbReference type="Gene3D" id="3.40.50.1820">
    <property type="entry name" value="alpha/beta hydrolase"/>
    <property type="match status" value="1"/>
</dbReference>
<organism evidence="2">
    <name type="scientific">Musa acuminata subsp. malaccensis</name>
    <name type="common">Wild banana</name>
    <name type="synonym">Musa malaccensis</name>
    <dbReference type="NCBI Taxonomy" id="214687"/>
    <lineage>
        <taxon>Eukaryota</taxon>
        <taxon>Viridiplantae</taxon>
        <taxon>Streptophyta</taxon>
        <taxon>Embryophyta</taxon>
        <taxon>Tracheophyta</taxon>
        <taxon>Spermatophyta</taxon>
        <taxon>Magnoliopsida</taxon>
        <taxon>Liliopsida</taxon>
        <taxon>Zingiberales</taxon>
        <taxon>Musaceae</taxon>
        <taxon>Musa</taxon>
    </lineage>
</organism>
<protein>
    <submittedName>
        <fullName evidence="2">(wild Malaysian banana) hypothetical protein</fullName>
    </submittedName>
</protein>
<dbReference type="InterPro" id="IPR029058">
    <property type="entry name" value="AB_hydrolase_fold"/>
</dbReference>
<accession>A0A8D7EYG6</accession>
<dbReference type="PANTHER" id="PTHR17630:SF44">
    <property type="entry name" value="PROTEIN AIM2"/>
    <property type="match status" value="1"/>
</dbReference>
<name>A0A8D7EYG6_MUSAM</name>
<reference evidence="2" key="1">
    <citation type="submission" date="2021-03" db="EMBL/GenBank/DDBJ databases">
        <authorList>
            <consortium name="Genoscope - CEA"/>
            <person name="William W."/>
        </authorList>
    </citation>
    <scope>NUCLEOTIDE SEQUENCE</scope>
    <source>
        <strain evidence="2">Doubled-haploid Pahang</strain>
    </source>
</reference>
<proteinExistence type="predicted"/>
<evidence type="ECO:0000313" key="2">
    <source>
        <dbReference type="EMBL" id="CAG1835389.1"/>
    </source>
</evidence>
<feature type="domain" description="Dienelactone hydrolase" evidence="1">
    <location>
        <begin position="30"/>
        <end position="272"/>
    </location>
</feature>
<dbReference type="SUPFAM" id="SSF53474">
    <property type="entry name" value="alpha/beta-Hydrolases"/>
    <property type="match status" value="1"/>
</dbReference>
<evidence type="ECO:0000259" key="1">
    <source>
        <dbReference type="Pfam" id="PF01738"/>
    </source>
</evidence>
<gene>
    <name evidence="2" type="ORF">GSMUA_234940.1</name>
</gene>
<dbReference type="InterPro" id="IPR002925">
    <property type="entry name" value="Dienelactn_hydro"/>
</dbReference>
<dbReference type="GO" id="GO:0016787">
    <property type="term" value="F:hydrolase activity"/>
    <property type="evidence" value="ECO:0007669"/>
    <property type="project" value="InterPro"/>
</dbReference>